<proteinExistence type="predicted"/>
<sequence length="1915" mass="217181">MKHTVIGLIITITTISFTTSLKCFRKLGFYNLYGSNNDNEYENAFQLSVSENYDYLLKTETLNIDNNIPWKNITYSIYDSFITSKCNNCSDNTIYNVTIQSWTNYTLVNGTENIYLNVSSDISMDENGTTINNTVNGNLSINVNNNLVIINLMNISFIINSTNCEGVTVKKATATYINNTLTVYTESEPVSVVYPFITLDELYNCSFSKPINYINSSHIKEFNKTVCKNNTEYNPMHETYTIDNNITFIRNITSITKYINSCANSSMSLQILAVGIPELFNATMKQLDIDPGSDSVAYFMCRVTGYNCDLSILLNKASKNVMNKQLSKNSKRQRRSTHTTGNHFCLHKNYGLETSDCNSYIDNRDTTKVVRTRRSPVIKSLPIDVLVFKSMDELGARPKIPRHVTDIQVGYSGTDISVMGDRSIYESIRSNIYQQIRSKVISNDRLDTSQLPIATRTLIGNVIESKMDTVDAARQVVSSIKNVENTPNVIYEKIGASGGVIIDSEKYATGLLDIPTSTRLSSREQDDKLDNNKRKSGYSLIVYSVPNKGKLETIYEEDRTNYNVAIDTLYKKNYGGIHERLPDYNIYKEQMYKYVTDIRNNQRPDHIGVRRSSSDSIVVTRFNNHRKNINVNDFTYKQYKNIMKGFSETIVDNSESTVYDVVRPPSKKEPIYDVVRSPSKDEPIYDDVGISEGRKSNLRRSNAFKRTPGDRPHVNKREEIIDSICSSTSRSLICNIREQTNTAGRTSLSSQSSSDNRPQINNENIYDRIIPKISNNNKMNTRLNNLAGKNNRMNTMMKSVSLSAQSSFNSAKIATINKDNTPKEQKIISLVATALNQIGGSLAIAGGPKGAVAGVAIQTISGLIDVFSSIYFILAEGEPPLDPAIEKFSTYTQHMETKEAGSISCLMPDSQLTITLAYRHKEMNVDAERRRGEYTDIIPSKVYYLKNSFISYTSSVKLICPFGRLRLFEADVNAYASLVKEKNGVKHYMVHGIMELLSYHSTATFTCGNEPGVVFIPFEQKLSDMQLLKLTTPGEPESTKDIPSNVCDLYPLKRLYLLAGNCPHDMTQTAITYVTCSTLLRMSTYQEDSNRWVLMNPFHTTEGENVQLFTFSRYDFPDIQIDVNKIQNPGSLCTQIDNNNCFWSEAMMLEDVSECASRIRKMYITLSTINAPGYNSFILTCPSGSAPFMISNSSISVIPMNTRRTSMRFASENDATALVSCMHNSNPSLKSDIIHLTFTRNRSIGTNYKNYNNEVDKVHLFKYASIGMPYRSTHCKRLFENASCKYHRYHIGKWKPAEYRFTKHKLPMVRLTTNYHGELNNNIVSKMKKYFTSPISIKIDISDIDKVYDEPNRFWTFAKNGLRTFSAITVTMLPCSIVAGSINIVDFSHLPIKDTMDSDGYYARYIFTGSIERPIGNRIIFTYRKEHKNNAYAPYGKCEVYIDIDRKELNINCPEFTIPIEPFNNESVNNLCVATVTSRDHCTVATTWGGGGKWGYTSTGARLEFDSCYHYGQSKPTDNFCYYYHASLYYPPEYDACGSAMILGYAPIFVESRIASPPYIKEFVYDTSNNEYVSRTVYNKVKTLYDEYNRLIDMTSNAIIDMSNNFGNGLSDKGREIFRLNADYMMLTALKEENKRKMEALKNEIEDTLNDIFIKSMTYDDITSILRSAINTRCCVIEGTNVYKYYHFEKYLCGEYNDYIKVIDDDRYLLVNNTLIDEKVYNVSNIPIIACFEISLIPITKSEQKEELETILFKTALEDVVTELFTEYDRNLTSELEEIVTYQKGDNVDLAITTTTVINNTTVTNTTITTTDTDTDTDTDTVTNTTIITDTDTVTNTITDANASASVMFHIANLNIVNVISIITPLIALIISIIIILLTRRKRKSIVKEITIPYNYDSVYVKLNTVSNIMNDINI</sequence>
<keyword evidence="3" id="KW-0472">Membrane</keyword>
<evidence type="ECO:0000256" key="3">
    <source>
        <dbReference type="SAM" id="Phobius"/>
    </source>
</evidence>
<accession>A0A1C9KBF3</accession>
<keyword evidence="3" id="KW-0812">Transmembrane</keyword>
<dbReference type="InterPro" id="IPR025133">
    <property type="entry name" value="Poxvirus_B22R_N_dom"/>
</dbReference>
<dbReference type="RefSeq" id="YP_009282698.1">
    <property type="nucleotide sequence ID" value="NC_031038.1"/>
</dbReference>
<evidence type="ECO:0000313" key="6">
    <source>
        <dbReference type="EMBL" id="AOP31483.1"/>
    </source>
</evidence>
<dbReference type="Pfam" id="PF04395">
    <property type="entry name" value="Poxvirus_B22R"/>
    <property type="match status" value="1"/>
</dbReference>
<keyword evidence="1" id="KW-0175">Coiled coil</keyword>
<feature type="region of interest" description="Disordered" evidence="2">
    <location>
        <begin position="742"/>
        <end position="761"/>
    </location>
</feature>
<feature type="domain" description="Poxvirus B22R protein N-terminal" evidence="5">
    <location>
        <begin position="22"/>
        <end position="100"/>
    </location>
</feature>
<feature type="coiled-coil region" evidence="1">
    <location>
        <begin position="1624"/>
        <end position="1651"/>
    </location>
</feature>
<keyword evidence="3" id="KW-1133">Transmembrane helix</keyword>
<evidence type="ECO:0000259" key="4">
    <source>
        <dbReference type="Pfam" id="PF13168"/>
    </source>
</evidence>
<evidence type="ECO:0000256" key="2">
    <source>
        <dbReference type="SAM" id="MobiDB-lite"/>
    </source>
</evidence>
<dbReference type="InterPro" id="IPR007490">
    <property type="entry name" value="Poxvirus_B22"/>
</dbReference>
<dbReference type="InterPro" id="IPR025128">
    <property type="entry name" value="Poxvirus_B22R_C_dom"/>
</dbReference>
<evidence type="ECO:0000259" key="5">
    <source>
        <dbReference type="Pfam" id="PF13169"/>
    </source>
</evidence>
<protein>
    <submittedName>
        <fullName evidence="6">Surface glycoprotein</fullName>
    </submittedName>
</protein>
<dbReference type="GeneID" id="29057582"/>
<feature type="domain" description="Poxvirus B22R protein C-terminal" evidence="4">
    <location>
        <begin position="825"/>
        <end position="1013"/>
    </location>
</feature>
<keyword evidence="7" id="KW-1185">Reference proteome</keyword>
<feature type="transmembrane region" description="Helical" evidence="3">
    <location>
        <begin position="1856"/>
        <end position="1878"/>
    </location>
</feature>
<evidence type="ECO:0000256" key="1">
    <source>
        <dbReference type="SAM" id="Coils"/>
    </source>
</evidence>
<reference evidence="6 7" key="1">
    <citation type="journal article" date="2016" name="Virus Genes">
        <title>The genomes of three North American orthopoxviruses.</title>
        <authorList>
            <person name="Smithson C."/>
            <person name="Tang N."/>
            <person name="Sammons S."/>
            <person name="Frace M."/>
            <person name="Batra D."/>
            <person name="Li Y."/>
            <person name="Emerson G.L."/>
            <person name="Carroll D.S."/>
            <person name="Upton C."/>
        </authorList>
    </citation>
    <scope>NUCLEOTIDE SEQUENCE [LARGE SCALE GENOMIC DNA]</scope>
    <source>
        <strain evidence="6 7">WA</strain>
    </source>
</reference>
<dbReference type="Pfam" id="PF13168">
    <property type="entry name" value="Poxvirus_B22R_C"/>
    <property type="match status" value="1"/>
</dbReference>
<dbReference type="EMBL" id="KU749310">
    <property type="protein sequence ID" value="AOP31483.1"/>
    <property type="molecule type" value="Genomic_DNA"/>
</dbReference>
<organism evidence="6 7">
    <name type="scientific">Skunkpox virus</name>
    <dbReference type="NCBI Taxonomy" id="160796"/>
    <lineage>
        <taxon>Viruses</taxon>
        <taxon>Varidnaviria</taxon>
        <taxon>Bamfordvirae</taxon>
        <taxon>Nucleocytoviricota</taxon>
        <taxon>Pokkesviricetes</taxon>
        <taxon>Chitovirales</taxon>
        <taxon>Poxviridae</taxon>
        <taxon>Chordopoxvirinae</taxon>
        <taxon>Orthopoxvirus</taxon>
        <taxon>Orthopoxvirus skunkpox</taxon>
    </lineage>
</organism>
<gene>
    <name evidence="6" type="ORF">SKPV-WA-004</name>
</gene>
<dbReference type="Proteomes" id="UP000201873">
    <property type="component" value="Segment"/>
</dbReference>
<evidence type="ECO:0000313" key="7">
    <source>
        <dbReference type="Proteomes" id="UP000201873"/>
    </source>
</evidence>
<dbReference type="Pfam" id="PF13169">
    <property type="entry name" value="Poxvirus_B22R_N"/>
    <property type="match status" value="1"/>
</dbReference>
<name>A0A1C9KBF3_9POXV</name>
<dbReference type="KEGG" id="vg:29057582"/>